<reference evidence="2 3" key="1">
    <citation type="journal article" date="2014" name="BMC Genomics">
        <title>Genome sequencing of four Aureobasidium pullulans varieties: biotechnological potential, stress tolerance, and description of new species.</title>
        <authorList>
            <person name="Gostin Ar C."/>
            <person name="Ohm R.A."/>
            <person name="Kogej T."/>
            <person name="Sonjak S."/>
            <person name="Turk M."/>
            <person name="Zajc J."/>
            <person name="Zalar P."/>
            <person name="Grube M."/>
            <person name="Sun H."/>
            <person name="Han J."/>
            <person name="Sharma A."/>
            <person name="Chiniquy J."/>
            <person name="Ngan C.Y."/>
            <person name="Lipzen A."/>
            <person name="Barry K."/>
            <person name="Grigoriev I.V."/>
            <person name="Gunde-Cimerman N."/>
        </authorList>
    </citation>
    <scope>NUCLEOTIDE SEQUENCE [LARGE SCALE GENOMIC DNA]</scope>
    <source>
        <strain evidence="2 3">CBS 147.97</strain>
    </source>
</reference>
<dbReference type="HOGENOM" id="CLU_1165642_0_0_1"/>
<feature type="compositionally biased region" description="Basic and acidic residues" evidence="1">
    <location>
        <begin position="141"/>
        <end position="151"/>
    </location>
</feature>
<keyword evidence="3" id="KW-1185">Reference proteome</keyword>
<organism evidence="2 3">
    <name type="scientific">Aureobasidium namibiae CBS 147.97</name>
    <dbReference type="NCBI Taxonomy" id="1043004"/>
    <lineage>
        <taxon>Eukaryota</taxon>
        <taxon>Fungi</taxon>
        <taxon>Dikarya</taxon>
        <taxon>Ascomycota</taxon>
        <taxon>Pezizomycotina</taxon>
        <taxon>Dothideomycetes</taxon>
        <taxon>Dothideomycetidae</taxon>
        <taxon>Dothideales</taxon>
        <taxon>Saccotheciaceae</taxon>
        <taxon>Aureobasidium</taxon>
    </lineage>
</organism>
<accession>A0A074WUZ6</accession>
<feature type="compositionally biased region" description="Basic and acidic residues" evidence="1">
    <location>
        <begin position="211"/>
        <end position="227"/>
    </location>
</feature>
<dbReference type="RefSeq" id="XP_013427654.1">
    <property type="nucleotide sequence ID" value="XM_013572200.1"/>
</dbReference>
<dbReference type="AlphaFoldDB" id="A0A074WUZ6"/>
<evidence type="ECO:0000313" key="2">
    <source>
        <dbReference type="EMBL" id="KEQ73547.1"/>
    </source>
</evidence>
<sequence length="238" mass="26907">MSSEIKQKYLNIVQKNQARALFGLYPFSTSPPPLELGERFGMWFRVEFKRSTARAEKSRCKLVSHGWNLLDSSDLPLHLREEWDDAQPTFDYVDLVLRQNNNTQIPSDTVFGFQWRPDLRPTKKSISPQEQASSSTNADNKNSRERTKEAGDFPSHSNVDQLHSDSSNNGETRSNILVTHDDTVSAPNDIDSNAEDEITVKLNRRSSPDMNGDKFSDNNDNAAEKPEAPLGSDTHLEI</sequence>
<feature type="compositionally biased region" description="Polar residues" evidence="1">
    <location>
        <begin position="155"/>
        <end position="177"/>
    </location>
</feature>
<feature type="compositionally biased region" description="Polar residues" evidence="1">
    <location>
        <begin position="124"/>
        <end position="140"/>
    </location>
</feature>
<feature type="region of interest" description="Disordered" evidence="1">
    <location>
        <begin position="120"/>
        <end position="238"/>
    </location>
</feature>
<dbReference type="Proteomes" id="UP000027730">
    <property type="component" value="Unassembled WGS sequence"/>
</dbReference>
<evidence type="ECO:0000313" key="3">
    <source>
        <dbReference type="Proteomes" id="UP000027730"/>
    </source>
</evidence>
<name>A0A074WUZ6_9PEZI</name>
<dbReference type="GeneID" id="25413586"/>
<gene>
    <name evidence="2" type="ORF">M436DRAFT_63828</name>
</gene>
<proteinExistence type="predicted"/>
<evidence type="ECO:0000256" key="1">
    <source>
        <dbReference type="SAM" id="MobiDB-lite"/>
    </source>
</evidence>
<protein>
    <submittedName>
        <fullName evidence="2">Uncharacterized protein</fullName>
    </submittedName>
</protein>
<dbReference type="EMBL" id="KL584709">
    <property type="protein sequence ID" value="KEQ73547.1"/>
    <property type="molecule type" value="Genomic_DNA"/>
</dbReference>